<gene>
    <name evidence="3" type="ORF">PU634_10355</name>
</gene>
<dbReference type="AlphaFoldDB" id="A0AA50QAT4"/>
<evidence type="ECO:0000313" key="4">
    <source>
        <dbReference type="Proteomes" id="UP001223802"/>
    </source>
</evidence>
<evidence type="ECO:0000256" key="1">
    <source>
        <dbReference type="SAM" id="Coils"/>
    </source>
</evidence>
<proteinExistence type="predicted"/>
<evidence type="ECO:0000256" key="2">
    <source>
        <dbReference type="SAM" id="MobiDB-lite"/>
    </source>
</evidence>
<evidence type="ECO:0000313" key="3">
    <source>
        <dbReference type="EMBL" id="WMC09517.1"/>
    </source>
</evidence>
<reference evidence="3 4" key="1">
    <citation type="submission" date="2023-02" db="EMBL/GenBank/DDBJ databases">
        <title>Complete genome sequence of a novel bacterium Oceanimonas sp. NTOU-MSR1 isolated from marine coast sediment.</title>
        <authorList>
            <person name="Yang H.-T."/>
            <person name="Chen Y.-L."/>
            <person name="Ho Y.-N."/>
        </authorList>
    </citation>
    <scope>NUCLEOTIDE SEQUENCE [LARGE SCALE GENOMIC DNA]</scope>
    <source>
        <strain evidence="3 4">NTOU-MSR1</strain>
    </source>
</reference>
<feature type="coiled-coil region" evidence="1">
    <location>
        <begin position="257"/>
        <end position="313"/>
    </location>
</feature>
<keyword evidence="4" id="KW-1185">Reference proteome</keyword>
<dbReference type="KEGG" id="ope:PU634_10355"/>
<organism evidence="3 4">
    <name type="scientific">Oceanimonas pelagia</name>
    <dbReference type="NCBI Taxonomy" id="3028314"/>
    <lineage>
        <taxon>Bacteria</taxon>
        <taxon>Pseudomonadati</taxon>
        <taxon>Pseudomonadota</taxon>
        <taxon>Gammaproteobacteria</taxon>
        <taxon>Aeromonadales</taxon>
        <taxon>Aeromonadaceae</taxon>
        <taxon>Oceanimonas</taxon>
    </lineage>
</organism>
<protein>
    <submittedName>
        <fullName evidence="3">Uncharacterized protein</fullName>
    </submittedName>
</protein>
<sequence>MAKRITMTPELQALIARSAGDDVDVSQLAAYECVAASTRPISQKATAYHGAVMSEGLLQAAADWLTHETVPLITMHQGEMLPVGKVFHSEVVLAEQDHKELRTLFYLQESDPLTQKIDLGIIDEVSVGMMAEHAYCSECGFDYLKEGNEGAFWFHECDNGHVIGQNGTHLRLTGLRRWSELSLVGKGASNRPKIVGQNDRRLAAGINESYLELRASPSTNSQPASNQPKGKPDMDLKELVGELTETKVQLQLAQSGKETVEAQLSAANGRVEALQQEVEQLKAKLNPEQEAELSDLKAELEQAKSFIQEHAKLAATAAGLELKADAGLADQLEVLKAAQVKLAAIPRGGVARGQGEDVELKSAPSMAGFIRG</sequence>
<dbReference type="RefSeq" id="WP_306760712.1">
    <property type="nucleotide sequence ID" value="NZ_CP118224.1"/>
</dbReference>
<feature type="compositionally biased region" description="Polar residues" evidence="2">
    <location>
        <begin position="216"/>
        <end position="228"/>
    </location>
</feature>
<feature type="region of interest" description="Disordered" evidence="2">
    <location>
        <begin position="214"/>
        <end position="234"/>
    </location>
</feature>
<dbReference type="Proteomes" id="UP001223802">
    <property type="component" value="Chromosome"/>
</dbReference>
<name>A0AA50QAT4_9GAMM</name>
<keyword evidence="1" id="KW-0175">Coiled coil</keyword>
<dbReference type="EMBL" id="CP118224">
    <property type="protein sequence ID" value="WMC09517.1"/>
    <property type="molecule type" value="Genomic_DNA"/>
</dbReference>
<accession>A0AA50QAT4</accession>